<sequence>MPTTTEQIHHLYLVWRNLNSIGKKLGEKRNLDKISDFCSLLKSIMRFIKGSKVEILSKKEVPTGAWLCAQIIRGNGHTYSVKYGYTPISEEEVVERVPRKSIRPCPPPVPGSDDWVLGDLVEVFDNHSWKAAIVVKVIGGHNFLVRILGLSKRLLVHKSYLRVRQCWQDGKWFVIGKVICQFFTSCTCQSSNYYFDTSVLFTLPNYHFSPLNEQCMETCITRQPNLKVNQHLGDRYFHGEYYIQIQKPCVVATRKLKRKSFFDLYDPEAPQLAAQRRRLIKNTSSHPRVCSVYPSPISEKVDSIVYPNINLGENSAYSSFNVATAEFSRMDAGCGTDSFHVDSTISVHSDGCKSSVGSCSTVGYDAHDLPFRFSPQHSDNIGDYCSDAESSSGVEYEKGGRSLSSHDQLGVEFHRSELQMYYSTVEDLYASGPLSWEDEAKLTNLRDMLHISDDEHLKVLRILISANSMHIVS</sequence>
<evidence type="ECO:0000259" key="3">
    <source>
        <dbReference type="PROSITE" id="PS51138"/>
    </source>
</evidence>
<dbReference type="InterPro" id="IPR008395">
    <property type="entry name" value="Agenet-like_dom"/>
</dbReference>
<dbReference type="FunCoup" id="B9RV04">
    <property type="interactions" value="558"/>
</dbReference>
<evidence type="ECO:0000313" key="5">
    <source>
        <dbReference type="Proteomes" id="UP000008311"/>
    </source>
</evidence>
<dbReference type="PROSITE" id="PS51138">
    <property type="entry name" value="ENT"/>
    <property type="match status" value="1"/>
</dbReference>
<organism evidence="4 5">
    <name type="scientific">Ricinus communis</name>
    <name type="common">Castor bean</name>
    <dbReference type="NCBI Taxonomy" id="3988"/>
    <lineage>
        <taxon>Eukaryota</taxon>
        <taxon>Viridiplantae</taxon>
        <taxon>Streptophyta</taxon>
        <taxon>Embryophyta</taxon>
        <taxon>Tracheophyta</taxon>
        <taxon>Spermatophyta</taxon>
        <taxon>Magnoliopsida</taxon>
        <taxon>eudicotyledons</taxon>
        <taxon>Gunneridae</taxon>
        <taxon>Pentapetalae</taxon>
        <taxon>rosids</taxon>
        <taxon>fabids</taxon>
        <taxon>Malpighiales</taxon>
        <taxon>Euphorbiaceae</taxon>
        <taxon>Acalyphoideae</taxon>
        <taxon>Acalypheae</taxon>
        <taxon>Ricinus</taxon>
    </lineage>
</organism>
<keyword evidence="5" id="KW-1185">Reference proteome</keyword>
<reference evidence="5" key="1">
    <citation type="journal article" date="2010" name="Nat. Biotechnol.">
        <title>Draft genome sequence of the oilseed species Ricinus communis.</title>
        <authorList>
            <person name="Chan A.P."/>
            <person name="Crabtree J."/>
            <person name="Zhao Q."/>
            <person name="Lorenzi H."/>
            <person name="Orvis J."/>
            <person name="Puiu D."/>
            <person name="Melake-Berhan A."/>
            <person name="Jones K.M."/>
            <person name="Redman J."/>
            <person name="Chen G."/>
            <person name="Cahoon E.B."/>
            <person name="Gedil M."/>
            <person name="Stanke M."/>
            <person name="Haas B.J."/>
            <person name="Wortman J.R."/>
            <person name="Fraser-Liggett C.M."/>
            <person name="Ravel J."/>
            <person name="Rabinowicz P.D."/>
        </authorList>
    </citation>
    <scope>NUCLEOTIDE SEQUENCE [LARGE SCALE GENOMIC DNA]</scope>
    <source>
        <strain evidence="5">cv. Hale</strain>
    </source>
</reference>
<dbReference type="CDD" id="cd20406">
    <property type="entry name" value="Tudor_Agenet_AtDUF_rpt2_4"/>
    <property type="match status" value="1"/>
</dbReference>
<dbReference type="InterPro" id="IPR036142">
    <property type="entry name" value="ENT_dom-like_sf"/>
</dbReference>
<comment type="subcellular location">
    <subcellularLocation>
        <location evidence="1">Nucleus</location>
    </subcellularLocation>
</comment>
<dbReference type="Pfam" id="PF05641">
    <property type="entry name" value="Agenet"/>
    <property type="match status" value="1"/>
</dbReference>
<gene>
    <name evidence="4" type="ORF">RCOM_0897890</name>
</gene>
<dbReference type="EMBL" id="EQ973818">
    <property type="protein sequence ID" value="EEF44737.1"/>
    <property type="molecule type" value="Genomic_DNA"/>
</dbReference>
<protein>
    <recommendedName>
        <fullName evidence="3">ENT domain-containing protein</fullName>
    </recommendedName>
</protein>
<dbReference type="STRING" id="3988.B9RV04"/>
<dbReference type="AlphaFoldDB" id="B9RV04"/>
<proteinExistence type="predicted"/>
<keyword evidence="2" id="KW-0539">Nucleus</keyword>
<dbReference type="GO" id="GO:0005634">
    <property type="term" value="C:nucleus"/>
    <property type="evidence" value="ECO:0007669"/>
    <property type="project" value="UniProtKB-SubCell"/>
</dbReference>
<dbReference type="PANTHER" id="PTHR31917">
    <property type="entry name" value="AGENET DOMAIN-CONTAINING PROTEIN-RELATED"/>
    <property type="match status" value="1"/>
</dbReference>
<dbReference type="Gene3D" id="1.10.1240.40">
    <property type="entry name" value="ENT domain"/>
    <property type="match status" value="1"/>
</dbReference>
<accession>B9RV04</accession>
<dbReference type="SMART" id="SM00743">
    <property type="entry name" value="Agenet"/>
    <property type="match status" value="2"/>
</dbReference>
<evidence type="ECO:0000256" key="1">
    <source>
        <dbReference type="ARBA" id="ARBA00004123"/>
    </source>
</evidence>
<evidence type="ECO:0000313" key="4">
    <source>
        <dbReference type="EMBL" id="EEF44737.1"/>
    </source>
</evidence>
<dbReference type="SMART" id="SM01191">
    <property type="entry name" value="ENT"/>
    <property type="match status" value="1"/>
</dbReference>
<evidence type="ECO:0000256" key="2">
    <source>
        <dbReference type="ARBA" id="ARBA00023242"/>
    </source>
</evidence>
<dbReference type="InterPro" id="IPR005491">
    <property type="entry name" value="ENT_dom"/>
</dbReference>
<dbReference type="InParanoid" id="B9RV04"/>
<name>B9RV04_RICCO</name>
<dbReference type="PANTHER" id="PTHR31917:SF140">
    <property type="entry name" value="ENT DOMAIN-CONTAINING PROTEIN"/>
    <property type="match status" value="1"/>
</dbReference>
<feature type="domain" description="ENT" evidence="3">
    <location>
        <begin position="409"/>
        <end position="473"/>
    </location>
</feature>
<dbReference type="eggNOG" id="KOG4675">
    <property type="taxonomic scope" value="Eukaryota"/>
</dbReference>
<dbReference type="SUPFAM" id="SSF158639">
    <property type="entry name" value="ENT-like"/>
    <property type="match status" value="1"/>
</dbReference>
<dbReference type="Proteomes" id="UP000008311">
    <property type="component" value="Unassembled WGS sequence"/>
</dbReference>
<dbReference type="InterPro" id="IPR014002">
    <property type="entry name" value="Agenet_dom_plant"/>
</dbReference>